<reference evidence="1" key="1">
    <citation type="submission" date="2020-05" db="EMBL/GenBank/DDBJ databases">
        <authorList>
            <person name="Chiriac C."/>
            <person name="Salcher M."/>
            <person name="Ghai R."/>
            <person name="Kavagutti S V."/>
        </authorList>
    </citation>
    <scope>NUCLEOTIDE SEQUENCE</scope>
</reference>
<dbReference type="Pfam" id="PF13489">
    <property type="entry name" value="Methyltransf_23"/>
    <property type="match status" value="1"/>
</dbReference>
<name>A0A6J6UXR9_9ZZZZ</name>
<evidence type="ECO:0000313" key="1">
    <source>
        <dbReference type="EMBL" id="CAB4763858.1"/>
    </source>
</evidence>
<gene>
    <name evidence="1" type="ORF">UFOPK2766_02393</name>
</gene>
<organism evidence="1">
    <name type="scientific">freshwater metagenome</name>
    <dbReference type="NCBI Taxonomy" id="449393"/>
    <lineage>
        <taxon>unclassified sequences</taxon>
        <taxon>metagenomes</taxon>
        <taxon>ecological metagenomes</taxon>
    </lineage>
</organism>
<dbReference type="EMBL" id="CAEZYU010000194">
    <property type="protein sequence ID" value="CAB4763858.1"/>
    <property type="molecule type" value="Genomic_DNA"/>
</dbReference>
<dbReference type="PANTHER" id="PTHR43861">
    <property type="entry name" value="TRANS-ACONITATE 2-METHYLTRANSFERASE-RELATED"/>
    <property type="match status" value="1"/>
</dbReference>
<protein>
    <submittedName>
        <fullName evidence="1">Unannotated protein</fullName>
    </submittedName>
</protein>
<sequence>MAANQNSKHGGKYFLPAAYVENPQTSADTAESTFWDPDTDYGATRFQEGVYKWAARLIESKQAMVIDIGCGTGHKLAALVAPVAKDWLGVDQDSAISIASRECPEGNWLCSDLSQPEVWADLAELRADLVICSDVIEHLPDPLELLHRLGALIGPTGHVLVSTPDRSRLEDRNPFGPPKNPLHIREWIPEEFKLLAESAGLEVVEVRHFFPRGYSPTVANFRRLVKRALQFRALPDRRNTMTFLLRAA</sequence>
<accession>A0A6J6UXR9</accession>
<dbReference type="InterPro" id="IPR029063">
    <property type="entry name" value="SAM-dependent_MTases_sf"/>
</dbReference>
<dbReference type="SUPFAM" id="SSF53335">
    <property type="entry name" value="S-adenosyl-L-methionine-dependent methyltransferases"/>
    <property type="match status" value="1"/>
</dbReference>
<proteinExistence type="predicted"/>
<dbReference type="CDD" id="cd02440">
    <property type="entry name" value="AdoMet_MTases"/>
    <property type="match status" value="1"/>
</dbReference>
<dbReference type="AlphaFoldDB" id="A0A6J6UXR9"/>
<dbReference type="Gene3D" id="3.40.50.150">
    <property type="entry name" value="Vaccinia Virus protein VP39"/>
    <property type="match status" value="1"/>
</dbReference>